<dbReference type="EMBL" id="CP001802">
    <property type="protein sequence ID" value="ACY22306.1"/>
    <property type="molecule type" value="Genomic_DNA"/>
</dbReference>
<name>D0LB13_GORB4</name>
<accession>D0LB13</accession>
<keyword evidence="3" id="KW-1185">Reference proteome</keyword>
<organism evidence="2 3">
    <name type="scientific">Gordonia bronchialis (strain ATCC 25592 / DSM 43247 / BCRC 13721 / JCM 3198 / KCTC 3076 / NBRC 16047 / NCTC 10667)</name>
    <name type="common">Rhodococcus bronchialis</name>
    <dbReference type="NCBI Taxonomy" id="526226"/>
    <lineage>
        <taxon>Bacteria</taxon>
        <taxon>Bacillati</taxon>
        <taxon>Actinomycetota</taxon>
        <taxon>Actinomycetes</taxon>
        <taxon>Mycobacteriales</taxon>
        <taxon>Gordoniaceae</taxon>
        <taxon>Gordonia</taxon>
    </lineage>
</organism>
<dbReference type="PIRSF" id="PIRSF012641">
    <property type="entry name" value="UCP012641"/>
    <property type="match status" value="1"/>
</dbReference>
<dbReference type="Pfam" id="PF15887">
    <property type="entry name" value="Peptidase_Mx"/>
    <property type="match status" value="1"/>
</dbReference>
<dbReference type="InterPro" id="IPR031321">
    <property type="entry name" value="UCP012641"/>
</dbReference>
<dbReference type="STRING" id="526226.Gbro_3100"/>
<sequence>MEPMRDFLCRKCGQRLSFENSLCLHCKSPLGFWLPTRSIYVLDEKERTEVDGVLVERCANNKVAQCNWLVEWTGKSELCASCRLTRTRPADDDTDALPAYGQAETAKRRLILELDELGLPIRGRDEDPDTGLAFDLLSSAREPVVTGHANGVITLDLAEGDDVHREQMRVELAEQYRTVLGHFRHEIGHYYQLVFLDSARAGFEALFGNPDEDYQAALDRHYSQGAPAGWEQNFVSSYATMHPAEDFAETFAHYLHIRDTLDTAAAFAMAPAGATLDGILPGDVGFEQIVEWWLPLTWALNQINRSMGHPDLYPFVLPAKVLEKIKFVHNLVMPQA</sequence>
<dbReference type="KEGG" id="gbr:Gbro_3100"/>
<dbReference type="InterPro" id="IPR011201">
    <property type="entry name" value="Zinc-ribbon_6_bact"/>
</dbReference>
<evidence type="ECO:0000259" key="1">
    <source>
        <dbReference type="Pfam" id="PF10005"/>
    </source>
</evidence>
<reference evidence="2 3" key="2">
    <citation type="journal article" date="2010" name="Stand. Genomic Sci.">
        <title>Complete genome sequence of Gordonia bronchialis type strain (3410).</title>
        <authorList>
            <person name="Ivanova N."/>
            <person name="Sikorski J."/>
            <person name="Jando M."/>
            <person name="Lapidus A."/>
            <person name="Nolan M."/>
            <person name="Lucas S."/>
            <person name="Del Rio T.G."/>
            <person name="Tice H."/>
            <person name="Copeland A."/>
            <person name="Cheng J.F."/>
            <person name="Chen F."/>
            <person name="Bruce D."/>
            <person name="Goodwin L."/>
            <person name="Pitluck S."/>
            <person name="Mavromatis K."/>
            <person name="Ovchinnikova G."/>
            <person name="Pati A."/>
            <person name="Chen A."/>
            <person name="Palaniappan K."/>
            <person name="Land M."/>
            <person name="Hauser L."/>
            <person name="Chang Y.J."/>
            <person name="Jeffries C.D."/>
            <person name="Chain P."/>
            <person name="Saunders E."/>
            <person name="Han C."/>
            <person name="Detter J.C."/>
            <person name="Brettin T."/>
            <person name="Rohde M."/>
            <person name="Goker M."/>
            <person name="Bristow J."/>
            <person name="Eisen J.A."/>
            <person name="Markowitz V."/>
            <person name="Hugenholtz P."/>
            <person name="Klenk H.P."/>
            <person name="Kyrpides N.C."/>
        </authorList>
    </citation>
    <scope>NUCLEOTIDE SEQUENCE [LARGE SCALE GENOMIC DNA]</scope>
    <source>
        <strain evidence="3">ATCC 25592 / DSM 43247 / BCRC 13721 / JCM 3198 / KCTC 3076 / NBRC 16047 / NCTC 10667</strain>
    </source>
</reference>
<reference evidence="3" key="1">
    <citation type="submission" date="2009-10" db="EMBL/GenBank/DDBJ databases">
        <title>The complete chromosome of Gordonia bronchialis DSM 43247.</title>
        <authorList>
            <consortium name="US DOE Joint Genome Institute (JGI-PGF)"/>
            <person name="Lucas S."/>
            <person name="Copeland A."/>
            <person name="Lapidus A."/>
            <person name="Glavina del Rio T."/>
            <person name="Dalin E."/>
            <person name="Tice H."/>
            <person name="Bruce D."/>
            <person name="Goodwin L."/>
            <person name="Pitluck S."/>
            <person name="Kyrpides N."/>
            <person name="Mavromatis K."/>
            <person name="Ivanova N."/>
            <person name="Ovchinnikova G."/>
            <person name="Saunders E."/>
            <person name="Brettin T."/>
            <person name="Detter J.C."/>
            <person name="Han C."/>
            <person name="Larimer F."/>
            <person name="Land M."/>
            <person name="Hauser L."/>
            <person name="Markowitz V."/>
            <person name="Cheng J.-F."/>
            <person name="Hugenholtz P."/>
            <person name="Woyke T."/>
            <person name="Wu D."/>
            <person name="Jando M."/>
            <person name="Schneider S."/>
            <person name="Goeker M."/>
            <person name="Klenk H.-P."/>
            <person name="Eisen J.A."/>
        </authorList>
    </citation>
    <scope>NUCLEOTIDE SEQUENCE [LARGE SCALE GENOMIC DNA]</scope>
    <source>
        <strain evidence="3">ATCC 25592 / DSM 43247 / BCRC 13721 / JCM 3198 / KCTC 3076 / NBRC 16047 / NCTC 10667</strain>
    </source>
</reference>
<dbReference type="Gene3D" id="3.40.390.70">
    <property type="match status" value="1"/>
</dbReference>
<gene>
    <name evidence="2" type="ordered locus">Gbro_3100</name>
</gene>
<dbReference type="eggNOG" id="COG4307">
    <property type="taxonomic scope" value="Bacteria"/>
</dbReference>
<dbReference type="Pfam" id="PF10005">
    <property type="entry name" value="Zn_ribbon_DZR_6"/>
    <property type="match status" value="1"/>
</dbReference>
<protein>
    <recommendedName>
        <fullName evidence="1">Zinc-ribbon domain-containing protein</fullName>
    </recommendedName>
</protein>
<evidence type="ECO:0000313" key="3">
    <source>
        <dbReference type="Proteomes" id="UP000001219"/>
    </source>
</evidence>
<dbReference type="Proteomes" id="UP000001219">
    <property type="component" value="Chromosome"/>
</dbReference>
<proteinExistence type="predicted"/>
<evidence type="ECO:0000313" key="2">
    <source>
        <dbReference type="EMBL" id="ACY22306.1"/>
    </source>
</evidence>
<dbReference type="HOGENOM" id="CLU_048114_0_0_11"/>
<dbReference type="AlphaFoldDB" id="D0LB13"/>
<feature type="domain" description="Zinc-ribbon" evidence="1">
    <location>
        <begin position="7"/>
        <end position="91"/>
    </location>
</feature>